<feature type="transmembrane region" description="Helical" evidence="8">
    <location>
        <begin position="440"/>
        <end position="459"/>
    </location>
</feature>
<comment type="similarity">
    <text evidence="8">Belongs to the DHHC palmitoyltransferase family.</text>
</comment>
<gene>
    <name evidence="10" type="ORF">CAMP_LOCUS17180</name>
</gene>
<evidence type="ECO:0000256" key="7">
    <source>
        <dbReference type="PROSITE-ProRule" id="PRU00023"/>
    </source>
</evidence>
<dbReference type="SMART" id="SM00248">
    <property type="entry name" value="ANK"/>
    <property type="match status" value="6"/>
</dbReference>
<reference evidence="10" key="1">
    <citation type="submission" date="2022-11" db="EMBL/GenBank/DDBJ databases">
        <authorList>
            <person name="Kikuchi T."/>
        </authorList>
    </citation>
    <scope>NUCLEOTIDE SEQUENCE</scope>
    <source>
        <strain evidence="10">PS1010</strain>
    </source>
</reference>
<evidence type="ECO:0000313" key="10">
    <source>
        <dbReference type="EMBL" id="CAI5454543.1"/>
    </source>
</evidence>
<dbReference type="PANTHER" id="PTHR24161:SF85">
    <property type="entry name" value="PALMITOYLTRANSFERASE HIP14"/>
    <property type="match status" value="1"/>
</dbReference>
<keyword evidence="11" id="KW-1185">Reference proteome</keyword>
<keyword evidence="5 7" id="KW-0040">ANK repeat</keyword>
<comment type="catalytic activity">
    <reaction evidence="8">
        <text>L-cysteinyl-[protein] + hexadecanoyl-CoA = S-hexadecanoyl-L-cysteinyl-[protein] + CoA</text>
        <dbReference type="Rhea" id="RHEA:36683"/>
        <dbReference type="Rhea" id="RHEA-COMP:10131"/>
        <dbReference type="Rhea" id="RHEA-COMP:11032"/>
        <dbReference type="ChEBI" id="CHEBI:29950"/>
        <dbReference type="ChEBI" id="CHEBI:57287"/>
        <dbReference type="ChEBI" id="CHEBI:57379"/>
        <dbReference type="ChEBI" id="CHEBI:74151"/>
        <dbReference type="EC" id="2.3.1.225"/>
    </reaction>
</comment>
<comment type="caution">
    <text evidence="10">The sequence shown here is derived from an EMBL/GenBank/DDBJ whole genome shotgun (WGS) entry which is preliminary data.</text>
</comment>
<comment type="domain">
    <text evidence="8">The DHHC domain is required for palmitoyltransferase activity.</text>
</comment>
<dbReference type="OrthoDB" id="6781668at2759"/>
<feature type="repeat" description="ANK" evidence="7">
    <location>
        <begin position="187"/>
        <end position="219"/>
    </location>
</feature>
<protein>
    <recommendedName>
        <fullName evidence="8">Palmitoyltransferase</fullName>
        <ecNumber evidence="8">2.3.1.225</ecNumber>
    </recommendedName>
</protein>
<dbReference type="Proteomes" id="UP001152747">
    <property type="component" value="Unassembled WGS sequence"/>
</dbReference>
<dbReference type="Pfam" id="PF01529">
    <property type="entry name" value="DHHC"/>
    <property type="match status" value="1"/>
</dbReference>
<evidence type="ECO:0000256" key="2">
    <source>
        <dbReference type="ARBA" id="ARBA00022692"/>
    </source>
</evidence>
<dbReference type="PROSITE" id="PS50088">
    <property type="entry name" value="ANK_REPEAT"/>
    <property type="match status" value="4"/>
</dbReference>
<dbReference type="PROSITE" id="PS50216">
    <property type="entry name" value="DHHC"/>
    <property type="match status" value="1"/>
</dbReference>
<dbReference type="SUPFAM" id="SSF48403">
    <property type="entry name" value="Ankyrin repeat"/>
    <property type="match status" value="1"/>
</dbReference>
<evidence type="ECO:0000313" key="11">
    <source>
        <dbReference type="Proteomes" id="UP001152747"/>
    </source>
</evidence>
<dbReference type="Gene3D" id="1.25.40.20">
    <property type="entry name" value="Ankyrin repeat-containing domain"/>
    <property type="match status" value="1"/>
</dbReference>
<sequence length="559" mass="63151">MDLNADPLTHTTMRPNLYDLHSVIAACQHGDAGIVEEALKQGLSPNTTDDDGCALLHWASINNKLDVVKILLSYKADPNIIGGILKSSPIHWAARNGHVAVCAVLVKAGAICNTRDTQGYTPVHLAIQGSHVPLVAYFLLKFDYAKDITDNSGMTPAMWCAYRSFTMFPLRLIVKSGADLSIKEHFMSNTALHIAVAERNYMAVTELLAAGADVSIRNKQQETPIDLARSNKNPKILDAIENAAQKQGLYRSNCIKKLFTPPFSTYFYFFLPALLILATWYLFSQISFLFATILTMIACIFAMVTLRFDFHDPRYKLIPYGVTIAEASLLTISWSSYAHWYVPWWAQMLFVLSIMSLAVTLFRLATIDPGVVKPPKNCHQLYVNEAESGIQYQEKYCFTCFVRKMQNTKHCAVCDHCVSKFDHHCPWLHSCITRKNMREFILFILSVVFSSAIYFFATLHYMLIEINEHGMENFVNTRSFLLITLFLSAMHAIMLTGLFAVQINQISLDVTTNEVIKTHRSNHSHSRSRDHNVIHQPISLSARCHNLLEFCSSNGEVQY</sequence>
<dbReference type="InterPro" id="IPR002110">
    <property type="entry name" value="Ankyrin_rpt"/>
</dbReference>
<dbReference type="PROSITE" id="PS50297">
    <property type="entry name" value="ANK_REP_REGION"/>
    <property type="match status" value="3"/>
</dbReference>
<dbReference type="Pfam" id="PF12796">
    <property type="entry name" value="Ank_2"/>
    <property type="match status" value="1"/>
</dbReference>
<keyword evidence="3" id="KW-0677">Repeat</keyword>
<dbReference type="EC" id="2.3.1.225" evidence="8"/>
<dbReference type="EMBL" id="CANHGI010000006">
    <property type="protein sequence ID" value="CAI5454543.1"/>
    <property type="molecule type" value="Genomic_DNA"/>
</dbReference>
<feature type="repeat" description="ANK" evidence="7">
    <location>
        <begin position="118"/>
        <end position="151"/>
    </location>
</feature>
<dbReference type="InterPro" id="IPR036770">
    <property type="entry name" value="Ankyrin_rpt-contain_sf"/>
</dbReference>
<dbReference type="PANTHER" id="PTHR24161">
    <property type="entry name" value="ANK_REP_REGION DOMAIN-CONTAINING PROTEIN-RELATED"/>
    <property type="match status" value="1"/>
</dbReference>
<dbReference type="Pfam" id="PF13637">
    <property type="entry name" value="Ank_4"/>
    <property type="match status" value="1"/>
</dbReference>
<feature type="transmembrane region" description="Helical" evidence="8">
    <location>
        <begin position="344"/>
        <end position="366"/>
    </location>
</feature>
<evidence type="ECO:0000256" key="6">
    <source>
        <dbReference type="ARBA" id="ARBA00023136"/>
    </source>
</evidence>
<evidence type="ECO:0000256" key="3">
    <source>
        <dbReference type="ARBA" id="ARBA00022737"/>
    </source>
</evidence>
<comment type="subcellular location">
    <subcellularLocation>
        <location evidence="1">Membrane</location>
        <topology evidence="1">Multi-pass membrane protein</topology>
    </subcellularLocation>
</comment>
<proteinExistence type="inferred from homology"/>
<evidence type="ECO:0000256" key="5">
    <source>
        <dbReference type="ARBA" id="ARBA00023043"/>
    </source>
</evidence>
<evidence type="ECO:0000256" key="1">
    <source>
        <dbReference type="ARBA" id="ARBA00004141"/>
    </source>
</evidence>
<name>A0A9P1NB57_9PELO</name>
<dbReference type="InterPro" id="IPR001594">
    <property type="entry name" value="Palmitoyltrfase_DHHC"/>
</dbReference>
<keyword evidence="4 8" id="KW-1133">Transmembrane helix</keyword>
<evidence type="ECO:0000256" key="8">
    <source>
        <dbReference type="RuleBase" id="RU079119"/>
    </source>
</evidence>
<dbReference type="AlphaFoldDB" id="A0A9P1NB57"/>
<organism evidence="10 11">
    <name type="scientific">Caenorhabditis angaria</name>
    <dbReference type="NCBI Taxonomy" id="860376"/>
    <lineage>
        <taxon>Eukaryota</taxon>
        <taxon>Metazoa</taxon>
        <taxon>Ecdysozoa</taxon>
        <taxon>Nematoda</taxon>
        <taxon>Chromadorea</taxon>
        <taxon>Rhabditida</taxon>
        <taxon>Rhabditina</taxon>
        <taxon>Rhabditomorpha</taxon>
        <taxon>Rhabditoidea</taxon>
        <taxon>Rhabditidae</taxon>
        <taxon>Peloderinae</taxon>
        <taxon>Caenorhabditis</taxon>
    </lineage>
</organism>
<keyword evidence="8" id="KW-0012">Acyltransferase</keyword>
<dbReference type="Pfam" id="PF00023">
    <property type="entry name" value="Ank"/>
    <property type="match status" value="1"/>
</dbReference>
<feature type="transmembrane region" description="Helical" evidence="8">
    <location>
        <begin position="289"/>
        <end position="310"/>
    </location>
</feature>
<evidence type="ECO:0000256" key="4">
    <source>
        <dbReference type="ARBA" id="ARBA00022989"/>
    </source>
</evidence>
<keyword evidence="2 8" id="KW-0812">Transmembrane</keyword>
<evidence type="ECO:0000259" key="9">
    <source>
        <dbReference type="Pfam" id="PF01529"/>
    </source>
</evidence>
<feature type="transmembrane region" description="Helical" evidence="8">
    <location>
        <begin position="266"/>
        <end position="283"/>
    </location>
</feature>
<feature type="repeat" description="ANK" evidence="7">
    <location>
        <begin position="85"/>
        <end position="117"/>
    </location>
</feature>
<dbReference type="GO" id="GO:0016020">
    <property type="term" value="C:membrane"/>
    <property type="evidence" value="ECO:0007669"/>
    <property type="project" value="UniProtKB-SubCell"/>
</dbReference>
<feature type="transmembrane region" description="Helical" evidence="8">
    <location>
        <begin position="479"/>
        <end position="501"/>
    </location>
</feature>
<accession>A0A9P1NB57</accession>
<feature type="domain" description="Palmitoyltransferase DHHC" evidence="9">
    <location>
        <begin position="391"/>
        <end position="517"/>
    </location>
</feature>
<dbReference type="GO" id="GO:0019706">
    <property type="term" value="F:protein-cysteine S-palmitoyltransferase activity"/>
    <property type="evidence" value="ECO:0007669"/>
    <property type="project" value="UniProtKB-EC"/>
</dbReference>
<keyword evidence="6 8" id="KW-0472">Membrane</keyword>
<keyword evidence="8" id="KW-0808">Transferase</keyword>
<feature type="repeat" description="ANK" evidence="7">
    <location>
        <begin position="51"/>
        <end position="83"/>
    </location>
</feature>